<evidence type="ECO:0000313" key="4">
    <source>
        <dbReference type="Proteomes" id="UP000321805"/>
    </source>
</evidence>
<dbReference type="KEGG" id="bsol:FSW04_04660"/>
<dbReference type="EMBL" id="CP042430">
    <property type="protein sequence ID" value="QEC46951.1"/>
    <property type="molecule type" value="Genomic_DNA"/>
</dbReference>
<accession>A0A5B8U1U8</accession>
<dbReference type="Proteomes" id="UP000321805">
    <property type="component" value="Chromosome"/>
</dbReference>
<sequence>MSLQVSQHDGAQAPRAAFYFDFSSPEAYLAAERVIGVLADRGEVAEWTPIRAPRDWHAFGCAEEERIAHEAVERTAALRGLQEVRWPPAFDSELALRAATFAKQIGRVVAFTLAAFRQAYAGGHDLGDRDVVLIAAAACEMHPRAVLQAIERDAIARALDDATAQALARGVLDVPAVWTPAARCWPATPRWTACPHEGPHALRAQGRARHDRGRRRRPGRGRPVLGLHAAPAAADGRGAHPRPRPPQPGGLPVPVGRGRARALRLTSRPAARARLATSSATAGP</sequence>
<organism evidence="3 4">
    <name type="scientific">Baekduia soli</name>
    <dbReference type="NCBI Taxonomy" id="496014"/>
    <lineage>
        <taxon>Bacteria</taxon>
        <taxon>Bacillati</taxon>
        <taxon>Actinomycetota</taxon>
        <taxon>Thermoleophilia</taxon>
        <taxon>Solirubrobacterales</taxon>
        <taxon>Baekduiaceae</taxon>
        <taxon>Baekduia</taxon>
    </lineage>
</organism>
<name>A0A5B8U1U8_9ACTN</name>
<feature type="domain" description="DSBA-like thioredoxin" evidence="2">
    <location>
        <begin position="18"/>
        <end position="177"/>
    </location>
</feature>
<dbReference type="InterPro" id="IPR001853">
    <property type="entry name" value="DSBA-like_thioredoxin_dom"/>
</dbReference>
<evidence type="ECO:0000259" key="2">
    <source>
        <dbReference type="Pfam" id="PF01323"/>
    </source>
</evidence>
<protein>
    <recommendedName>
        <fullName evidence="2">DSBA-like thioredoxin domain-containing protein</fullName>
    </recommendedName>
</protein>
<dbReference type="AlphaFoldDB" id="A0A5B8U1U8"/>
<reference evidence="3 4" key="1">
    <citation type="journal article" date="2018" name="J. Microbiol.">
        <title>Baekduia soli gen. nov., sp. nov., a novel bacterium isolated from the soil of Baekdu Mountain and proposal of a novel family name, Baekduiaceae fam. nov.</title>
        <authorList>
            <person name="An D.S."/>
            <person name="Siddiqi M.Z."/>
            <person name="Kim K.H."/>
            <person name="Yu H.S."/>
            <person name="Im W.T."/>
        </authorList>
    </citation>
    <scope>NUCLEOTIDE SEQUENCE [LARGE SCALE GENOMIC DNA]</scope>
    <source>
        <strain evidence="3 4">BR7-21</strain>
    </source>
</reference>
<dbReference type="Pfam" id="PF01323">
    <property type="entry name" value="DSBA"/>
    <property type="match status" value="1"/>
</dbReference>
<dbReference type="GO" id="GO:0016491">
    <property type="term" value="F:oxidoreductase activity"/>
    <property type="evidence" value="ECO:0007669"/>
    <property type="project" value="InterPro"/>
</dbReference>
<dbReference type="SUPFAM" id="SSF52833">
    <property type="entry name" value="Thioredoxin-like"/>
    <property type="match status" value="1"/>
</dbReference>
<feature type="compositionally biased region" description="Low complexity" evidence="1">
    <location>
        <begin position="252"/>
        <end position="284"/>
    </location>
</feature>
<gene>
    <name evidence="3" type="ORF">FSW04_04660</name>
</gene>
<dbReference type="InterPro" id="IPR036249">
    <property type="entry name" value="Thioredoxin-like_sf"/>
</dbReference>
<evidence type="ECO:0000313" key="3">
    <source>
        <dbReference type="EMBL" id="QEC46951.1"/>
    </source>
</evidence>
<feature type="region of interest" description="Disordered" evidence="1">
    <location>
        <begin position="198"/>
        <end position="284"/>
    </location>
</feature>
<proteinExistence type="predicted"/>
<feature type="compositionally biased region" description="Low complexity" evidence="1">
    <location>
        <begin position="221"/>
        <end position="236"/>
    </location>
</feature>
<dbReference type="Gene3D" id="3.40.30.10">
    <property type="entry name" value="Glutaredoxin"/>
    <property type="match status" value="1"/>
</dbReference>
<keyword evidence="4" id="KW-1185">Reference proteome</keyword>
<evidence type="ECO:0000256" key="1">
    <source>
        <dbReference type="SAM" id="MobiDB-lite"/>
    </source>
</evidence>
<dbReference type="OrthoDB" id="5243626at2"/>
<feature type="compositionally biased region" description="Basic residues" evidence="1">
    <location>
        <begin position="206"/>
        <end position="220"/>
    </location>
</feature>